<dbReference type="Pfam" id="PF13203">
    <property type="entry name" value="DUF2201_N"/>
    <property type="match status" value="2"/>
</dbReference>
<sequence length="395" mass="43667">MSDDSHPLYTEVKTAMLLHVPFFASILLDMMQVKIGKFENVWPAGMEHTAATNGKTIWFDKDFFEKMKLPERVFVLCHEIGHAMWSHMARGKRYHDTGFEGEKFDAGRWNRAGDYVINDMLDKCNVGKMPGCGLHQPDKYTSEMLVDDVYRDLKDDPDDGEGPGEGEGGSLDHHILEIGNVSEVEWKRAVQTAADAAKSQGKLPADLKRFVEELLNPKVPWAEKLRTSITKCAGRDSTTWSRPHRRRLLTQGVVMPSYTGFAAGHIVFVVDTSGSMSQDEMAQGLGECDAILMDCKPEAVTLIGCDARVNSRIELYSGDSLQDDPPPLGGGGGTSFIPPFVLLEEEGITPACLVYFTDMMGSFPDEAPPYPVIWCATTEGHEAPFGETILVELGE</sequence>
<organism evidence="4">
    <name type="scientific">marine sediment metagenome</name>
    <dbReference type="NCBI Taxonomy" id="412755"/>
    <lineage>
        <taxon>unclassified sequences</taxon>
        <taxon>metagenomes</taxon>
        <taxon>ecological metagenomes</taxon>
    </lineage>
</organism>
<feature type="domain" description="Putative metallopeptidase" evidence="3">
    <location>
        <begin position="182"/>
        <end position="253"/>
    </location>
</feature>
<dbReference type="EMBL" id="LAZR01033883">
    <property type="protein sequence ID" value="KKL46856.1"/>
    <property type="molecule type" value="Genomic_DNA"/>
</dbReference>
<name>A0A0F9CZH5_9ZZZZ</name>
<feature type="compositionally biased region" description="Acidic residues" evidence="1">
    <location>
        <begin position="155"/>
        <end position="164"/>
    </location>
</feature>
<reference evidence="4" key="1">
    <citation type="journal article" date="2015" name="Nature">
        <title>Complex archaea that bridge the gap between prokaryotes and eukaryotes.</title>
        <authorList>
            <person name="Spang A."/>
            <person name="Saw J.H."/>
            <person name="Jorgensen S.L."/>
            <person name="Zaremba-Niedzwiedzka K."/>
            <person name="Martijn J."/>
            <person name="Lind A.E."/>
            <person name="van Eijk R."/>
            <person name="Schleper C."/>
            <person name="Guy L."/>
            <person name="Ettema T.J."/>
        </authorList>
    </citation>
    <scope>NUCLEOTIDE SEQUENCE</scope>
</reference>
<dbReference type="InterPro" id="IPR036465">
    <property type="entry name" value="vWFA_dom_sf"/>
</dbReference>
<proteinExistence type="predicted"/>
<protein>
    <recommendedName>
        <fullName evidence="5">Metallopeptidase domain-containing protein</fullName>
    </recommendedName>
</protein>
<dbReference type="PANTHER" id="PTHR38730:SF1">
    <property type="entry name" value="SLL7028 PROTEIN"/>
    <property type="match status" value="1"/>
</dbReference>
<gene>
    <name evidence="4" type="ORF">LCGC14_2341390</name>
</gene>
<evidence type="ECO:0000256" key="1">
    <source>
        <dbReference type="SAM" id="MobiDB-lite"/>
    </source>
</evidence>
<feature type="domain" description="Putative metallopeptidase" evidence="3">
    <location>
        <begin position="13"/>
        <end position="165"/>
    </location>
</feature>
<feature type="region of interest" description="Disordered" evidence="1">
    <location>
        <begin position="152"/>
        <end position="172"/>
    </location>
</feature>
<accession>A0A0F9CZH5</accession>
<dbReference type="SUPFAM" id="SSF53300">
    <property type="entry name" value="vWA-like"/>
    <property type="match status" value="1"/>
</dbReference>
<dbReference type="AlphaFoldDB" id="A0A0F9CZH5"/>
<evidence type="ECO:0000313" key="4">
    <source>
        <dbReference type="EMBL" id="KKL46856.1"/>
    </source>
</evidence>
<feature type="domain" description="VWA-like" evidence="2">
    <location>
        <begin position="266"/>
        <end position="390"/>
    </location>
</feature>
<dbReference type="InterPro" id="IPR018698">
    <property type="entry name" value="VWA-like_dom"/>
</dbReference>
<evidence type="ECO:0000259" key="2">
    <source>
        <dbReference type="Pfam" id="PF09967"/>
    </source>
</evidence>
<dbReference type="Pfam" id="PF09967">
    <property type="entry name" value="DUF2201"/>
    <property type="match status" value="1"/>
</dbReference>
<comment type="caution">
    <text evidence="4">The sequence shown here is derived from an EMBL/GenBank/DDBJ whole genome shotgun (WGS) entry which is preliminary data.</text>
</comment>
<evidence type="ECO:0000259" key="3">
    <source>
        <dbReference type="Pfam" id="PF13203"/>
    </source>
</evidence>
<evidence type="ECO:0008006" key="5">
    <source>
        <dbReference type="Google" id="ProtNLM"/>
    </source>
</evidence>
<dbReference type="PANTHER" id="PTHR38730">
    <property type="entry name" value="SLL7028 PROTEIN"/>
    <property type="match status" value="1"/>
</dbReference>
<dbReference type="InterPro" id="IPR025154">
    <property type="entry name" value="Put_metallopeptidase_dom"/>
</dbReference>